<dbReference type="PROSITE" id="PS50115">
    <property type="entry name" value="ARFGAP"/>
    <property type="match status" value="1"/>
</dbReference>
<evidence type="ECO:0000256" key="14">
    <source>
        <dbReference type="ARBA" id="ARBA00039244"/>
    </source>
</evidence>
<evidence type="ECO:0000256" key="5">
    <source>
        <dbReference type="ARBA" id="ARBA00022490"/>
    </source>
</evidence>
<dbReference type="GO" id="GO:0005096">
    <property type="term" value="F:GTPase activator activity"/>
    <property type="evidence" value="ECO:0007669"/>
    <property type="project" value="UniProtKB-KW"/>
</dbReference>
<keyword evidence="8" id="KW-0862">Zinc</keyword>
<dbReference type="GO" id="GO:0008270">
    <property type="term" value="F:zinc ion binding"/>
    <property type="evidence" value="ECO:0007669"/>
    <property type="project" value="UniProtKB-KW"/>
</dbReference>
<keyword evidence="9" id="KW-0931">ER-Golgi transport</keyword>
<reference evidence="18" key="2">
    <citation type="submission" date="2025-09" db="UniProtKB">
        <authorList>
            <consortium name="Ensembl"/>
        </authorList>
    </citation>
    <scope>IDENTIFICATION</scope>
</reference>
<accession>A0A2K5QL77</accession>
<name>A0A2K5QL77_CEBIM</name>
<dbReference type="GeneTree" id="ENSGT00940000155568"/>
<keyword evidence="13" id="KW-0472">Membrane</keyword>
<dbReference type="GO" id="GO:0015031">
    <property type="term" value="P:protein transport"/>
    <property type="evidence" value="ECO:0007669"/>
    <property type="project" value="UniProtKB-KW"/>
</dbReference>
<dbReference type="GO" id="GO:0000139">
    <property type="term" value="C:Golgi membrane"/>
    <property type="evidence" value="ECO:0007669"/>
    <property type="project" value="UniProtKB-SubCell"/>
</dbReference>
<dbReference type="SMART" id="SM00105">
    <property type="entry name" value="ArfGap"/>
    <property type="match status" value="1"/>
</dbReference>
<evidence type="ECO:0000256" key="15">
    <source>
        <dbReference type="ARBA" id="ARBA00043100"/>
    </source>
</evidence>
<evidence type="ECO:0000256" key="9">
    <source>
        <dbReference type="ARBA" id="ARBA00022892"/>
    </source>
</evidence>
<keyword evidence="12" id="KW-0175">Coiled coil</keyword>
<dbReference type="InterPro" id="IPR037278">
    <property type="entry name" value="ARFGAP/RecO"/>
</dbReference>
<evidence type="ECO:0000313" key="19">
    <source>
        <dbReference type="Proteomes" id="UP000233040"/>
    </source>
</evidence>
<protein>
    <recommendedName>
        <fullName evidence="14">ADP-ribosylation factor GTPase-activating protein 2</fullName>
    </recommendedName>
    <alternativeName>
        <fullName evidence="15">Zinc finger protein 289</fullName>
    </alternativeName>
</protein>
<dbReference type="Pfam" id="PF01412">
    <property type="entry name" value="ArfGap"/>
    <property type="match status" value="1"/>
</dbReference>
<dbReference type="GO" id="GO:0048205">
    <property type="term" value="P:COPI coating of Golgi vesicle"/>
    <property type="evidence" value="ECO:0007669"/>
    <property type="project" value="TreeGrafter"/>
</dbReference>
<evidence type="ECO:0000256" key="6">
    <source>
        <dbReference type="ARBA" id="ARBA00022723"/>
    </source>
</evidence>
<evidence type="ECO:0000256" key="2">
    <source>
        <dbReference type="ARBA" id="ARBA00004496"/>
    </source>
</evidence>
<proteinExistence type="predicted"/>
<dbReference type="Ensembl" id="ENSCCAT00000034047.1">
    <property type="protein sequence ID" value="ENSCCAP00000016595.1"/>
    <property type="gene ID" value="ENSCCAG00000026021.1"/>
</dbReference>
<dbReference type="PRINTS" id="PR00405">
    <property type="entry name" value="REVINTRACTNG"/>
</dbReference>
<evidence type="ECO:0000256" key="3">
    <source>
        <dbReference type="ARBA" id="ARBA00022448"/>
    </source>
</evidence>
<keyword evidence="5" id="KW-0963">Cytoplasm</keyword>
<evidence type="ECO:0000256" key="8">
    <source>
        <dbReference type="ARBA" id="ARBA00022833"/>
    </source>
</evidence>
<keyword evidence="6" id="KW-0479">Metal-binding</keyword>
<reference evidence="18" key="1">
    <citation type="submission" date="2025-08" db="UniProtKB">
        <authorList>
            <consortium name="Ensembl"/>
        </authorList>
    </citation>
    <scope>IDENTIFICATION</scope>
</reference>
<sequence>MVAEPSKTEIQTLFKRLRAVPTNKACLDCGAKNPSWASITYGAFLCIDGSGVHRSLGILLSFIRPTECMQGGGNAKATAFFLMPTPNTIAELPRCTGRRSGSWGVRPWLGTAVIFG</sequence>
<evidence type="ECO:0000256" key="11">
    <source>
        <dbReference type="ARBA" id="ARBA00023034"/>
    </source>
</evidence>
<keyword evidence="10" id="KW-0653">Protein transport</keyword>
<evidence type="ECO:0000256" key="12">
    <source>
        <dbReference type="ARBA" id="ARBA00023054"/>
    </source>
</evidence>
<dbReference type="InterPro" id="IPR001164">
    <property type="entry name" value="ArfGAP_dom"/>
</dbReference>
<evidence type="ECO:0000259" key="17">
    <source>
        <dbReference type="PROSITE" id="PS50115"/>
    </source>
</evidence>
<keyword evidence="11" id="KW-0333">Golgi apparatus</keyword>
<evidence type="ECO:0000313" key="18">
    <source>
        <dbReference type="Ensembl" id="ENSCCAP00000016595.1"/>
    </source>
</evidence>
<evidence type="ECO:0000256" key="7">
    <source>
        <dbReference type="ARBA" id="ARBA00022771"/>
    </source>
</evidence>
<comment type="subcellular location">
    <subcellularLocation>
        <location evidence="2">Cytoplasm</location>
    </subcellularLocation>
    <subcellularLocation>
        <location evidence="1">Golgi apparatus membrane</location>
        <topology evidence="1">Peripheral membrane protein</topology>
        <orientation evidence="1">Cytoplasmic side</orientation>
    </subcellularLocation>
</comment>
<keyword evidence="19" id="KW-1185">Reference proteome</keyword>
<evidence type="ECO:0000256" key="1">
    <source>
        <dbReference type="ARBA" id="ARBA00004255"/>
    </source>
</evidence>
<dbReference type="PANTHER" id="PTHR45686">
    <property type="entry name" value="ADP-RIBOSYLATION FACTOR GTPASE ACTIVATING PROTEIN 3, ISOFORM H-RELATED"/>
    <property type="match status" value="1"/>
</dbReference>
<dbReference type="PANTHER" id="PTHR45686:SF10">
    <property type="entry name" value="ADP-RIBOSYLATION FACTOR GTPASE-ACTIVATING PROTEIN 2"/>
    <property type="match status" value="1"/>
</dbReference>
<evidence type="ECO:0000256" key="13">
    <source>
        <dbReference type="ARBA" id="ARBA00023136"/>
    </source>
</evidence>
<evidence type="ECO:0000256" key="16">
    <source>
        <dbReference type="PROSITE-ProRule" id="PRU00288"/>
    </source>
</evidence>
<dbReference type="Gene3D" id="1.10.220.150">
    <property type="entry name" value="Arf GTPase activating protein"/>
    <property type="match status" value="1"/>
</dbReference>
<dbReference type="InterPro" id="IPR038508">
    <property type="entry name" value="ArfGAP_dom_sf"/>
</dbReference>
<keyword evidence="3" id="KW-0813">Transport</keyword>
<dbReference type="SUPFAM" id="SSF57863">
    <property type="entry name" value="ArfGap/RecO-like zinc finger"/>
    <property type="match status" value="1"/>
</dbReference>
<evidence type="ECO:0000256" key="10">
    <source>
        <dbReference type="ARBA" id="ARBA00022927"/>
    </source>
</evidence>
<evidence type="ECO:0000256" key="4">
    <source>
        <dbReference type="ARBA" id="ARBA00022468"/>
    </source>
</evidence>
<dbReference type="Proteomes" id="UP000233040">
    <property type="component" value="Unassembled WGS sequence"/>
</dbReference>
<organism evidence="18 19">
    <name type="scientific">Cebus imitator</name>
    <name type="common">Panamanian white-faced capuchin</name>
    <name type="synonym">Cebus capucinus imitator</name>
    <dbReference type="NCBI Taxonomy" id="2715852"/>
    <lineage>
        <taxon>Eukaryota</taxon>
        <taxon>Metazoa</taxon>
        <taxon>Chordata</taxon>
        <taxon>Craniata</taxon>
        <taxon>Vertebrata</taxon>
        <taxon>Euteleostomi</taxon>
        <taxon>Mammalia</taxon>
        <taxon>Eutheria</taxon>
        <taxon>Euarchontoglires</taxon>
        <taxon>Primates</taxon>
        <taxon>Haplorrhini</taxon>
        <taxon>Platyrrhini</taxon>
        <taxon>Cebidae</taxon>
        <taxon>Cebinae</taxon>
        <taxon>Cebus</taxon>
    </lineage>
</organism>
<feature type="domain" description="Arf-GAP" evidence="17">
    <location>
        <begin position="11"/>
        <end position="64"/>
    </location>
</feature>
<keyword evidence="7 16" id="KW-0863">Zinc-finger</keyword>
<dbReference type="AlphaFoldDB" id="A0A2K5QL77"/>
<keyword evidence="4" id="KW-0343">GTPase activation</keyword>